<organism evidence="2 3">
    <name type="scientific">Stentor coeruleus</name>
    <dbReference type="NCBI Taxonomy" id="5963"/>
    <lineage>
        <taxon>Eukaryota</taxon>
        <taxon>Sar</taxon>
        <taxon>Alveolata</taxon>
        <taxon>Ciliophora</taxon>
        <taxon>Postciliodesmatophora</taxon>
        <taxon>Heterotrichea</taxon>
        <taxon>Heterotrichida</taxon>
        <taxon>Stentoridae</taxon>
        <taxon>Stentor</taxon>
    </lineage>
</organism>
<dbReference type="OrthoDB" id="284119at2759"/>
<name>A0A1R2BSX3_9CILI</name>
<dbReference type="Proteomes" id="UP000187209">
    <property type="component" value="Unassembled WGS sequence"/>
</dbReference>
<protein>
    <recommendedName>
        <fullName evidence="1">ELMO domain-containing protein</fullName>
    </recommendedName>
</protein>
<comment type="caution">
    <text evidence="2">The sequence shown here is derived from an EMBL/GenBank/DDBJ whole genome shotgun (WGS) entry which is preliminary data.</text>
</comment>
<dbReference type="PROSITE" id="PS51335">
    <property type="entry name" value="ELMO"/>
    <property type="match status" value="1"/>
</dbReference>
<dbReference type="EMBL" id="MPUH01000453">
    <property type="protein sequence ID" value="OMJ79801.1"/>
    <property type="molecule type" value="Genomic_DNA"/>
</dbReference>
<dbReference type="Pfam" id="PF04727">
    <property type="entry name" value="ELMO_CED12"/>
    <property type="match status" value="1"/>
</dbReference>
<proteinExistence type="predicted"/>
<accession>A0A1R2BSX3</accession>
<dbReference type="InterPro" id="IPR006816">
    <property type="entry name" value="ELMO_dom"/>
</dbReference>
<dbReference type="AlphaFoldDB" id="A0A1R2BSX3"/>
<evidence type="ECO:0000259" key="1">
    <source>
        <dbReference type="PROSITE" id="PS51335"/>
    </source>
</evidence>
<dbReference type="PANTHER" id="PTHR12771">
    <property type="entry name" value="ENGULFMENT AND CELL MOTILITY"/>
    <property type="match status" value="1"/>
</dbReference>
<sequence length="246" mass="28245">MSYQRMNDKRNLKETEGVRIIYDSCSERCCFSKYRISDDQLEALNILRSRSRIPFNKENLVHSELLKQYWKINFPELEFPADGKSEKWKEIGFQGKDPSTDFRGAGFFGLEQLVFLSSTYPQEYKAMLEAANNYSFAISVLNITHLLMCYFQLHKLTAVGITGGKTLGIRYLQCFCRLNAVSLDTINELYVAAVIKMHDTWKDMNKVKKLNVMQFSAAILAAGDFVVSLLESQPEDILQLKKLAFA</sequence>
<evidence type="ECO:0000313" key="2">
    <source>
        <dbReference type="EMBL" id="OMJ79801.1"/>
    </source>
</evidence>
<keyword evidence="3" id="KW-1185">Reference proteome</keyword>
<dbReference type="InterPro" id="IPR050868">
    <property type="entry name" value="ELMO_domain-containing"/>
</dbReference>
<reference evidence="2 3" key="1">
    <citation type="submission" date="2016-11" db="EMBL/GenBank/DDBJ databases">
        <title>The macronuclear genome of Stentor coeruleus: a giant cell with tiny introns.</title>
        <authorList>
            <person name="Slabodnick M."/>
            <person name="Ruby J.G."/>
            <person name="Reiff S.B."/>
            <person name="Swart E.C."/>
            <person name="Gosai S."/>
            <person name="Prabakaran S."/>
            <person name="Witkowska E."/>
            <person name="Larue G.E."/>
            <person name="Fisher S."/>
            <person name="Freeman R.M."/>
            <person name="Gunawardena J."/>
            <person name="Chu W."/>
            <person name="Stover N.A."/>
            <person name="Gregory B.D."/>
            <person name="Nowacki M."/>
            <person name="Derisi J."/>
            <person name="Roy S.W."/>
            <person name="Marshall W.F."/>
            <person name="Sood P."/>
        </authorList>
    </citation>
    <scope>NUCLEOTIDE SEQUENCE [LARGE SCALE GENOMIC DNA]</scope>
    <source>
        <strain evidence="2">WM001</strain>
    </source>
</reference>
<evidence type="ECO:0000313" key="3">
    <source>
        <dbReference type="Proteomes" id="UP000187209"/>
    </source>
</evidence>
<gene>
    <name evidence="2" type="ORF">SteCoe_20105</name>
</gene>
<feature type="domain" description="ELMO" evidence="1">
    <location>
        <begin position="61"/>
        <end position="230"/>
    </location>
</feature>
<dbReference type="PANTHER" id="PTHR12771:SF56">
    <property type="entry name" value="CED-12"/>
    <property type="match status" value="1"/>
</dbReference>